<keyword evidence="1" id="KW-1133">Transmembrane helix</keyword>
<dbReference type="GeneID" id="119643154"/>
<gene>
    <name evidence="3" type="primary">LOC119643154</name>
</gene>
<sequence>MKMLITAAQQATFNYFAYRGASHSKLLATRPHGTFKKNANLAARHQQNMFTLGNRFNIYHSKFILRVTPLGHEPPFAKNSTRATIVACILLPISGAVMFATVAASNKLYALSNSSFTKPFGHAGFRYFDLYNKLFFVSLATSTPFIASRNFPSLAISVAIGAIYLSCICIYVYIYRLIE</sequence>
<feature type="transmembrane region" description="Helical" evidence="1">
    <location>
        <begin position="83"/>
        <end position="109"/>
    </location>
</feature>
<dbReference type="KEGG" id="gfs:119643154"/>
<keyword evidence="1" id="KW-0812">Transmembrane</keyword>
<organism evidence="2 3">
    <name type="scientific">Glossina fuscipes</name>
    <dbReference type="NCBI Taxonomy" id="7396"/>
    <lineage>
        <taxon>Eukaryota</taxon>
        <taxon>Metazoa</taxon>
        <taxon>Ecdysozoa</taxon>
        <taxon>Arthropoda</taxon>
        <taxon>Hexapoda</taxon>
        <taxon>Insecta</taxon>
        <taxon>Pterygota</taxon>
        <taxon>Neoptera</taxon>
        <taxon>Endopterygota</taxon>
        <taxon>Diptera</taxon>
        <taxon>Brachycera</taxon>
        <taxon>Muscomorpha</taxon>
        <taxon>Hippoboscoidea</taxon>
        <taxon>Glossinidae</taxon>
        <taxon>Glossina</taxon>
    </lineage>
</organism>
<dbReference type="RefSeq" id="XP_037898430.1">
    <property type="nucleotide sequence ID" value="XM_038042502.1"/>
</dbReference>
<proteinExistence type="predicted"/>
<accession>A0A9C6DZN9</accession>
<protein>
    <submittedName>
        <fullName evidence="3">Uncharacterized protein LOC119643154</fullName>
    </submittedName>
</protein>
<dbReference type="AlphaFoldDB" id="A0A9C6DZN9"/>
<name>A0A9C6DZN9_9MUSC</name>
<dbReference type="Proteomes" id="UP000092443">
    <property type="component" value="Unplaced"/>
</dbReference>
<evidence type="ECO:0000313" key="3">
    <source>
        <dbReference type="RefSeq" id="XP_037898430.1"/>
    </source>
</evidence>
<keyword evidence="2" id="KW-1185">Reference proteome</keyword>
<feature type="transmembrane region" description="Helical" evidence="1">
    <location>
        <begin position="153"/>
        <end position="174"/>
    </location>
</feature>
<evidence type="ECO:0000313" key="2">
    <source>
        <dbReference type="Proteomes" id="UP000092443"/>
    </source>
</evidence>
<keyword evidence="1" id="KW-0472">Membrane</keyword>
<evidence type="ECO:0000256" key="1">
    <source>
        <dbReference type="SAM" id="Phobius"/>
    </source>
</evidence>
<reference evidence="3" key="1">
    <citation type="submission" date="2025-08" db="UniProtKB">
        <authorList>
            <consortium name="RefSeq"/>
        </authorList>
    </citation>
    <scope>IDENTIFICATION</scope>
    <source>
        <tissue evidence="3">Whole body pupa</tissue>
    </source>
</reference>